<organism evidence="9 10">
    <name type="scientific">Luteimicrobium subarcticum</name>
    <dbReference type="NCBI Taxonomy" id="620910"/>
    <lineage>
        <taxon>Bacteria</taxon>
        <taxon>Bacillati</taxon>
        <taxon>Actinomycetota</taxon>
        <taxon>Actinomycetes</taxon>
        <taxon>Micrococcales</taxon>
        <taxon>Luteimicrobium</taxon>
    </lineage>
</organism>
<dbReference type="PROSITE" id="PS01246">
    <property type="entry name" value="UPF0003"/>
    <property type="match status" value="1"/>
</dbReference>
<dbReference type="GO" id="GO:0016020">
    <property type="term" value="C:membrane"/>
    <property type="evidence" value="ECO:0007669"/>
    <property type="project" value="UniProtKB-SubCell"/>
</dbReference>
<dbReference type="OrthoDB" id="5069510at2"/>
<dbReference type="PANTHER" id="PTHR30221:SF1">
    <property type="entry name" value="SMALL-CONDUCTANCE MECHANOSENSITIVE CHANNEL"/>
    <property type="match status" value="1"/>
</dbReference>
<comment type="similarity">
    <text evidence="2">Belongs to the MscS (TC 1.A.23) family.</text>
</comment>
<feature type="transmembrane region" description="Helical" evidence="7">
    <location>
        <begin position="96"/>
        <end position="115"/>
    </location>
</feature>
<feature type="domain" description="Mechanosensitive ion channel MscS" evidence="8">
    <location>
        <begin position="115"/>
        <end position="179"/>
    </location>
</feature>
<evidence type="ECO:0000313" key="10">
    <source>
        <dbReference type="Proteomes" id="UP000231586"/>
    </source>
</evidence>
<dbReference type="SUPFAM" id="SSF82861">
    <property type="entry name" value="Mechanosensitive channel protein MscS (YggB), transmembrane region"/>
    <property type="match status" value="1"/>
</dbReference>
<reference evidence="9 10" key="1">
    <citation type="submission" date="2017-11" db="EMBL/GenBank/DDBJ databases">
        <title>Genomic Encyclopedia of Archaeal and Bacterial Type Strains, Phase II (KMG-II): From Individual Species to Whole Genera.</title>
        <authorList>
            <person name="Goeker M."/>
        </authorList>
    </citation>
    <scope>NUCLEOTIDE SEQUENCE [LARGE SCALE GENOMIC DNA]</scope>
    <source>
        <strain evidence="9 10">DSM 22413</strain>
    </source>
</reference>
<evidence type="ECO:0000259" key="8">
    <source>
        <dbReference type="Pfam" id="PF00924"/>
    </source>
</evidence>
<dbReference type="AlphaFoldDB" id="A0A2M8W6V3"/>
<comment type="caution">
    <text evidence="9">The sequence shown here is derived from an EMBL/GenBank/DDBJ whole genome shotgun (WGS) entry which is preliminary data.</text>
</comment>
<evidence type="ECO:0000256" key="6">
    <source>
        <dbReference type="SAM" id="MobiDB-lite"/>
    </source>
</evidence>
<dbReference type="EMBL" id="PGTZ01000010">
    <property type="protein sequence ID" value="PJI86665.1"/>
    <property type="molecule type" value="Genomic_DNA"/>
</dbReference>
<dbReference type="Gene3D" id="2.30.30.60">
    <property type="match status" value="1"/>
</dbReference>
<comment type="subcellular location">
    <subcellularLocation>
        <location evidence="1">Membrane</location>
        <topology evidence="1">Multi-pass membrane protein</topology>
    </subcellularLocation>
</comment>
<dbReference type="InterPro" id="IPR011014">
    <property type="entry name" value="MscS_channel_TM-2"/>
</dbReference>
<proteinExistence type="inferred from homology"/>
<evidence type="ECO:0000256" key="3">
    <source>
        <dbReference type="ARBA" id="ARBA00022692"/>
    </source>
</evidence>
<evidence type="ECO:0000256" key="5">
    <source>
        <dbReference type="ARBA" id="ARBA00023136"/>
    </source>
</evidence>
<dbReference type="GO" id="GO:0008381">
    <property type="term" value="F:mechanosensitive monoatomic ion channel activity"/>
    <property type="evidence" value="ECO:0007669"/>
    <property type="project" value="InterPro"/>
</dbReference>
<feature type="region of interest" description="Disordered" evidence="6">
    <location>
        <begin position="265"/>
        <end position="286"/>
    </location>
</feature>
<keyword evidence="4 7" id="KW-1133">Transmembrane helix</keyword>
<evidence type="ECO:0000256" key="4">
    <source>
        <dbReference type="ARBA" id="ARBA00022989"/>
    </source>
</evidence>
<evidence type="ECO:0000313" key="9">
    <source>
        <dbReference type="EMBL" id="PJI86665.1"/>
    </source>
</evidence>
<evidence type="ECO:0000256" key="1">
    <source>
        <dbReference type="ARBA" id="ARBA00004141"/>
    </source>
</evidence>
<dbReference type="InterPro" id="IPR006686">
    <property type="entry name" value="MscS_channel_CS"/>
</dbReference>
<feature type="transmembrane region" description="Helical" evidence="7">
    <location>
        <begin position="25"/>
        <end position="44"/>
    </location>
</feature>
<keyword evidence="10" id="KW-1185">Reference proteome</keyword>
<dbReference type="Pfam" id="PF00924">
    <property type="entry name" value="MS_channel_2nd"/>
    <property type="match status" value="1"/>
</dbReference>
<dbReference type="InterPro" id="IPR006685">
    <property type="entry name" value="MscS_channel_2nd"/>
</dbReference>
<dbReference type="Proteomes" id="UP000231586">
    <property type="component" value="Unassembled WGS sequence"/>
</dbReference>
<sequence length="286" mass="30218">MNVPPVAGLAAVSVPSLDDVSGKNLTWWGFAFAIATMVIAWLVARYAGRGVMRLPARFAGVSESLAATTARLVRYFVLLLGVGVALAFLGADVQPLIAGAIIVAVVLVIALRGVADNFGASVILQTRQPIRVGDDVESQGYRGTVRELNARSVVIRTADGVAVHLPNSDVLGEPLLNYSEYGARRDEVEVWLEDPDLDVDVETVRAAVVAATGVARHPEPVVVVVTGRPASATLRARFWFSPRAPLAVTSEVVTAVSAALRGRAGDWAVDGPPRPPAPRAPAPRQR</sequence>
<accession>A0A2M8W6V3</accession>
<dbReference type="SUPFAM" id="SSF50182">
    <property type="entry name" value="Sm-like ribonucleoproteins"/>
    <property type="match status" value="1"/>
</dbReference>
<keyword evidence="3 7" id="KW-0812">Transmembrane</keyword>
<feature type="transmembrane region" description="Helical" evidence="7">
    <location>
        <begin position="72"/>
        <end position="90"/>
    </location>
</feature>
<dbReference type="PANTHER" id="PTHR30221">
    <property type="entry name" value="SMALL-CONDUCTANCE MECHANOSENSITIVE CHANNEL"/>
    <property type="match status" value="1"/>
</dbReference>
<dbReference type="Gene3D" id="1.10.287.1260">
    <property type="match status" value="1"/>
</dbReference>
<dbReference type="InterPro" id="IPR045275">
    <property type="entry name" value="MscS_archaea/bacteria_type"/>
</dbReference>
<dbReference type="InterPro" id="IPR010920">
    <property type="entry name" value="LSM_dom_sf"/>
</dbReference>
<keyword evidence="5 7" id="KW-0472">Membrane</keyword>
<feature type="compositionally biased region" description="Pro residues" evidence="6">
    <location>
        <begin position="272"/>
        <end position="286"/>
    </location>
</feature>
<evidence type="ECO:0000256" key="7">
    <source>
        <dbReference type="SAM" id="Phobius"/>
    </source>
</evidence>
<gene>
    <name evidence="9" type="ORF">CLV34_2585</name>
</gene>
<name>A0A2M8W6V3_9MICO</name>
<dbReference type="InterPro" id="IPR023408">
    <property type="entry name" value="MscS_beta-dom_sf"/>
</dbReference>
<dbReference type="RefSeq" id="WP_100350696.1">
    <property type="nucleotide sequence ID" value="NZ_PGTZ01000010.1"/>
</dbReference>
<evidence type="ECO:0000256" key="2">
    <source>
        <dbReference type="ARBA" id="ARBA00008017"/>
    </source>
</evidence>
<protein>
    <submittedName>
        <fullName evidence="9">Mechanosensitive ion channel-like protein</fullName>
    </submittedName>
</protein>